<sequence>MNDVSLEFLNQAIDKCLKEGKKPKKLRLGYKLYAHFMNDMRFSKEVRDSALDPDKRRYRGIKLKVTQDEYELSFVEKE</sequence>
<dbReference type="EMBL" id="CP044455">
    <property type="protein sequence ID" value="QIC70290.1"/>
    <property type="molecule type" value="Genomic_DNA"/>
</dbReference>
<proteinExistence type="predicted"/>
<evidence type="ECO:0000313" key="2">
    <source>
        <dbReference type="Proteomes" id="UP000503440"/>
    </source>
</evidence>
<dbReference type="RefSeq" id="WP_163145830.1">
    <property type="nucleotide sequence ID" value="NZ_CP044455.1"/>
</dbReference>
<name>A0A6C0Y2L7_9GAMM</name>
<gene>
    <name evidence="1" type="ORF">FSC09_07640</name>
</gene>
<organism evidence="1 2">
    <name type="scientific">Acinetobacter indicus</name>
    <dbReference type="NCBI Taxonomy" id="756892"/>
    <lineage>
        <taxon>Bacteria</taxon>
        <taxon>Pseudomonadati</taxon>
        <taxon>Pseudomonadota</taxon>
        <taxon>Gammaproteobacteria</taxon>
        <taxon>Moraxellales</taxon>
        <taxon>Moraxellaceae</taxon>
        <taxon>Acinetobacter</taxon>
    </lineage>
</organism>
<accession>A0A6C0Y2L7</accession>
<protein>
    <submittedName>
        <fullName evidence="1">Uncharacterized protein</fullName>
    </submittedName>
</protein>
<dbReference type="AlphaFoldDB" id="A0A6C0Y2L7"/>
<evidence type="ECO:0000313" key="1">
    <source>
        <dbReference type="EMBL" id="QIC70290.1"/>
    </source>
</evidence>
<dbReference type="Proteomes" id="UP000503440">
    <property type="component" value="Chromosome"/>
</dbReference>
<reference evidence="1 2" key="1">
    <citation type="submission" date="2019-09" db="EMBL/GenBank/DDBJ databases">
        <title>Non-baumannii Acinetobacter spp. carrying blaNDM-1 isolated in China.</title>
        <authorList>
            <person name="Cui C."/>
            <person name="Chen C."/>
            <person name="Sun J."/>
            <person name="Liu Y."/>
        </authorList>
    </citation>
    <scope>NUCLEOTIDE SEQUENCE [LARGE SCALE GENOMIC DNA]</scope>
    <source>
        <strain evidence="1 2">B18</strain>
    </source>
</reference>